<dbReference type="CDD" id="cd00041">
    <property type="entry name" value="CUB"/>
    <property type="match status" value="1"/>
</dbReference>
<dbReference type="PROSITE" id="PS01180">
    <property type="entry name" value="CUB"/>
    <property type="match status" value="1"/>
</dbReference>
<comment type="caution">
    <text evidence="3">Lacks conserved residue(s) required for the propagation of feature annotation.</text>
</comment>
<name>A0A8C5HSZ6_GOUWI</name>
<evidence type="ECO:0000313" key="6">
    <source>
        <dbReference type="Proteomes" id="UP000694680"/>
    </source>
</evidence>
<dbReference type="InterPro" id="IPR035914">
    <property type="entry name" value="Sperma_CUB_dom_sf"/>
</dbReference>
<dbReference type="InterPro" id="IPR000859">
    <property type="entry name" value="CUB_dom"/>
</dbReference>
<dbReference type="PANTHER" id="PTHR24251:SF41">
    <property type="entry name" value="DELETED IN MALIGNANT BRAIN TUMORS 1 PROTEIN-LIKE"/>
    <property type="match status" value="1"/>
</dbReference>
<keyword evidence="6" id="KW-1185">Reference proteome</keyword>
<organism evidence="5 6">
    <name type="scientific">Gouania willdenowi</name>
    <name type="common">Blunt-snouted clingfish</name>
    <name type="synonym">Lepadogaster willdenowi</name>
    <dbReference type="NCBI Taxonomy" id="441366"/>
    <lineage>
        <taxon>Eukaryota</taxon>
        <taxon>Metazoa</taxon>
        <taxon>Chordata</taxon>
        <taxon>Craniata</taxon>
        <taxon>Vertebrata</taxon>
        <taxon>Euteleostomi</taxon>
        <taxon>Actinopterygii</taxon>
        <taxon>Neopterygii</taxon>
        <taxon>Teleostei</taxon>
        <taxon>Neoteleostei</taxon>
        <taxon>Acanthomorphata</taxon>
        <taxon>Ovalentaria</taxon>
        <taxon>Blenniimorphae</taxon>
        <taxon>Blenniiformes</taxon>
        <taxon>Gobiesocoidei</taxon>
        <taxon>Gobiesocidae</taxon>
        <taxon>Gobiesocinae</taxon>
        <taxon>Gouania</taxon>
    </lineage>
</organism>
<dbReference type="SMART" id="SM00042">
    <property type="entry name" value="CUB"/>
    <property type="match status" value="1"/>
</dbReference>
<feature type="domain" description="CUB" evidence="4">
    <location>
        <begin position="1"/>
        <end position="111"/>
    </location>
</feature>
<evidence type="ECO:0000256" key="2">
    <source>
        <dbReference type="ARBA" id="ARBA00023157"/>
    </source>
</evidence>
<feature type="disulfide bond" evidence="3">
    <location>
        <begin position="56"/>
        <end position="73"/>
    </location>
</feature>
<accession>A0A8C5HSZ6</accession>
<keyword evidence="2 3" id="KW-1015">Disulfide bond</keyword>
<protein>
    <recommendedName>
        <fullName evidence="4">CUB domain-containing protein</fullName>
    </recommendedName>
</protein>
<dbReference type="PANTHER" id="PTHR24251">
    <property type="entry name" value="OVOCHYMASE-RELATED"/>
    <property type="match status" value="1"/>
</dbReference>
<dbReference type="SUPFAM" id="SSF49854">
    <property type="entry name" value="Spermadhesin, CUB domain"/>
    <property type="match status" value="1"/>
</dbReference>
<dbReference type="Pfam" id="PF00431">
    <property type="entry name" value="CUB"/>
    <property type="match status" value="1"/>
</dbReference>
<dbReference type="AlphaFoldDB" id="A0A8C5HSZ6"/>
<evidence type="ECO:0000313" key="5">
    <source>
        <dbReference type="Ensembl" id="ENSGWIP00000049494.1"/>
    </source>
</evidence>
<proteinExistence type="predicted"/>
<evidence type="ECO:0000256" key="3">
    <source>
        <dbReference type="PROSITE-ProRule" id="PRU00059"/>
    </source>
</evidence>
<sequence length="123" mass="13913">MWVLTVRTEAQGEITSPCYPQNYPNSLTCRWSLQAPAGFIIQLTFLDFDLEVATDCIYDRVVVNTGSADVTFCRQSANGTTLNSTGNVMELFFITYVNVQKRGFSVRFQHGRLRKSFINGGWL</sequence>
<reference evidence="5" key="1">
    <citation type="submission" date="2020-06" db="EMBL/GenBank/DDBJ databases">
        <authorList>
            <consortium name="Wellcome Sanger Institute Data Sharing"/>
        </authorList>
    </citation>
    <scope>NUCLEOTIDE SEQUENCE [LARGE SCALE GENOMIC DNA]</scope>
</reference>
<dbReference type="Gene3D" id="2.60.120.290">
    <property type="entry name" value="Spermadhesin, CUB domain"/>
    <property type="match status" value="1"/>
</dbReference>
<evidence type="ECO:0000256" key="1">
    <source>
        <dbReference type="ARBA" id="ARBA00022737"/>
    </source>
</evidence>
<reference evidence="5" key="3">
    <citation type="submission" date="2025-09" db="UniProtKB">
        <authorList>
            <consortium name="Ensembl"/>
        </authorList>
    </citation>
    <scope>IDENTIFICATION</scope>
</reference>
<keyword evidence="1" id="KW-0677">Repeat</keyword>
<reference evidence="5" key="2">
    <citation type="submission" date="2025-08" db="UniProtKB">
        <authorList>
            <consortium name="Ensembl"/>
        </authorList>
    </citation>
    <scope>IDENTIFICATION</scope>
</reference>
<evidence type="ECO:0000259" key="4">
    <source>
        <dbReference type="PROSITE" id="PS01180"/>
    </source>
</evidence>
<dbReference type="Proteomes" id="UP000694680">
    <property type="component" value="Chromosome 18"/>
</dbReference>
<dbReference type="Ensembl" id="ENSGWIT00000053491.1">
    <property type="protein sequence ID" value="ENSGWIP00000049494.1"/>
    <property type="gene ID" value="ENSGWIG00000024133.1"/>
</dbReference>